<keyword evidence="1" id="KW-0472">Membrane</keyword>
<keyword evidence="1" id="KW-0812">Transmembrane</keyword>
<feature type="non-terminal residue" evidence="2">
    <location>
        <position position="35"/>
    </location>
</feature>
<reference evidence="2" key="1">
    <citation type="journal article" date="2021" name="PeerJ">
        <title>Analysis of 44 Vibrio anguillarum genomes reveals high genetic diversity.</title>
        <authorList>
            <person name="Hansen M.J."/>
            <person name="Dalsgaard I."/>
        </authorList>
    </citation>
    <scope>NUCLEOTIDE SEQUENCE</scope>
    <source>
        <strain evidence="2">850617-1/1</strain>
    </source>
</reference>
<name>A0AAW4BLI7_VIBAN</name>
<evidence type="ECO:0000256" key="1">
    <source>
        <dbReference type="SAM" id="Phobius"/>
    </source>
</evidence>
<sequence>MKGLHQIRTIGLTAIAPIVWGSTYIVTTELLPAES</sequence>
<proteinExistence type="predicted"/>
<dbReference type="EMBL" id="SCLC01001416">
    <property type="protein sequence ID" value="MBF4437862.1"/>
    <property type="molecule type" value="Genomic_DNA"/>
</dbReference>
<evidence type="ECO:0000313" key="2">
    <source>
        <dbReference type="EMBL" id="MBF4437862.1"/>
    </source>
</evidence>
<keyword evidence="1" id="KW-1133">Transmembrane helix</keyword>
<protein>
    <submittedName>
        <fullName evidence="2">EamA family transporter</fullName>
    </submittedName>
</protein>
<evidence type="ECO:0000313" key="3">
    <source>
        <dbReference type="Proteomes" id="UP000786185"/>
    </source>
</evidence>
<gene>
    <name evidence="2" type="ORF">ERJ77_25955</name>
</gene>
<dbReference type="Proteomes" id="UP000786185">
    <property type="component" value="Unassembled WGS sequence"/>
</dbReference>
<accession>A0AAW4BLI7</accession>
<dbReference type="AlphaFoldDB" id="A0AAW4BLI7"/>
<organism evidence="2 3">
    <name type="scientific">Vibrio anguillarum</name>
    <name type="common">Listonella anguillarum</name>
    <dbReference type="NCBI Taxonomy" id="55601"/>
    <lineage>
        <taxon>Bacteria</taxon>
        <taxon>Pseudomonadati</taxon>
        <taxon>Pseudomonadota</taxon>
        <taxon>Gammaproteobacteria</taxon>
        <taxon>Vibrionales</taxon>
        <taxon>Vibrionaceae</taxon>
        <taxon>Vibrio</taxon>
    </lineage>
</organism>
<feature type="transmembrane region" description="Helical" evidence="1">
    <location>
        <begin position="7"/>
        <end position="26"/>
    </location>
</feature>
<comment type="caution">
    <text evidence="2">The sequence shown here is derived from an EMBL/GenBank/DDBJ whole genome shotgun (WGS) entry which is preliminary data.</text>
</comment>